<name>A0A502FYQ9_9SPHN</name>
<evidence type="ECO:0000313" key="3">
    <source>
        <dbReference type="Proteomes" id="UP000319931"/>
    </source>
</evidence>
<gene>
    <name evidence="2" type="ORF">EAH76_07435</name>
</gene>
<protein>
    <submittedName>
        <fullName evidence="2">Uncharacterized protein</fullName>
    </submittedName>
</protein>
<keyword evidence="3" id="KW-1185">Reference proteome</keyword>
<dbReference type="AlphaFoldDB" id="A0A502FYQ9"/>
<dbReference type="InterPro" id="IPR046736">
    <property type="entry name" value="DUF6628"/>
</dbReference>
<dbReference type="Proteomes" id="UP000319931">
    <property type="component" value="Unassembled WGS sequence"/>
</dbReference>
<sequence length="153" mass="15882">MNHTPAPSPAPAQRPSALASSLPNAMPEDPNARLLLFAFRRLGAHGLNDAHTAHALLQAFGGGFRRPLLLLRAMMADLAHTATCPIAIAPCCCMRMTGAEATMLTIVARAETAPDSARLLLGDLIGVRQPDGVLASVTALAQAFADAGRPIVA</sequence>
<organism evidence="2 3">
    <name type="scientific">Sphingomonas glacialis</name>
    <dbReference type="NCBI Taxonomy" id="658225"/>
    <lineage>
        <taxon>Bacteria</taxon>
        <taxon>Pseudomonadati</taxon>
        <taxon>Pseudomonadota</taxon>
        <taxon>Alphaproteobacteria</taxon>
        <taxon>Sphingomonadales</taxon>
        <taxon>Sphingomonadaceae</taxon>
        <taxon>Sphingomonas</taxon>
    </lineage>
</organism>
<evidence type="ECO:0000313" key="2">
    <source>
        <dbReference type="EMBL" id="TPG54480.1"/>
    </source>
</evidence>
<feature type="compositionally biased region" description="Pro residues" evidence="1">
    <location>
        <begin position="1"/>
        <end position="12"/>
    </location>
</feature>
<proteinExistence type="predicted"/>
<evidence type="ECO:0000256" key="1">
    <source>
        <dbReference type="SAM" id="MobiDB-lite"/>
    </source>
</evidence>
<dbReference type="RefSeq" id="WP_140849631.1">
    <property type="nucleotide sequence ID" value="NZ_RCZC01000002.1"/>
</dbReference>
<dbReference type="Pfam" id="PF20333">
    <property type="entry name" value="DUF6628"/>
    <property type="match status" value="1"/>
</dbReference>
<comment type="caution">
    <text evidence="2">The sequence shown here is derived from an EMBL/GenBank/DDBJ whole genome shotgun (WGS) entry which is preliminary data.</text>
</comment>
<reference evidence="2 3" key="1">
    <citation type="journal article" date="2019" name="Environ. Microbiol.">
        <title>Species interactions and distinct microbial communities in high Arctic permafrost affected cryosols are associated with the CH4 and CO2 gas fluxes.</title>
        <authorList>
            <person name="Altshuler I."/>
            <person name="Hamel J."/>
            <person name="Turney S."/>
            <person name="Magnuson E."/>
            <person name="Levesque R."/>
            <person name="Greer C."/>
            <person name="Whyte L.G."/>
        </authorList>
    </citation>
    <scope>NUCLEOTIDE SEQUENCE [LARGE SCALE GENOMIC DNA]</scope>
    <source>
        <strain evidence="2 3">E6.1</strain>
    </source>
</reference>
<feature type="region of interest" description="Disordered" evidence="1">
    <location>
        <begin position="1"/>
        <end position="24"/>
    </location>
</feature>
<dbReference type="OrthoDB" id="7410293at2"/>
<accession>A0A502FYQ9</accession>
<feature type="compositionally biased region" description="Low complexity" evidence="1">
    <location>
        <begin position="13"/>
        <end position="23"/>
    </location>
</feature>
<dbReference type="EMBL" id="RCZC01000002">
    <property type="protein sequence ID" value="TPG54480.1"/>
    <property type="molecule type" value="Genomic_DNA"/>
</dbReference>